<dbReference type="EMBL" id="CAIJDP010000075">
    <property type="protein sequence ID" value="CAD0006077.1"/>
    <property type="molecule type" value="Genomic_DNA"/>
</dbReference>
<gene>
    <name evidence="1" type="ORF">FLAT13_03115</name>
</gene>
<keyword evidence="2" id="KW-1185">Reference proteome</keyword>
<accession>A0A6V6Z2P8</accession>
<organism evidence="1 2">
    <name type="scientific">Flavobacterium salmonis</name>
    <dbReference type="NCBI Taxonomy" id="2654844"/>
    <lineage>
        <taxon>Bacteria</taxon>
        <taxon>Pseudomonadati</taxon>
        <taxon>Bacteroidota</taxon>
        <taxon>Flavobacteriia</taxon>
        <taxon>Flavobacteriales</taxon>
        <taxon>Flavobacteriaceae</taxon>
        <taxon>Flavobacterium</taxon>
    </lineage>
</organism>
<proteinExistence type="predicted"/>
<sequence>MIKEFDNLELPNDHYLRIAKESKSNYYNEFLESIIKIKKIIPDKDFKVFWEDKMQLNKSKFDEKAFIQGACEIAVANYFSEKNDFKVEAQVNPNNKKDVDTQFKSKGFTYNIEVKCASFDAKEKVQNSDSFQFQTLGRLDNKNDIINILSKALDEGLTKQGKPLKPNTELKNMDNNLKDFLISAHEKFNPESDEKEINILLIGCNDKADMQSWVGYLTASAGLFTHNSYCDQTNYNNVDLVVLTNLYYKHKDFYKKNVEKSWNLTESLNLSIINPFSSKNKLDGILNFNTEMINYNTEINQFVVPGSAPDGVKEAFRIPHFVIDYLENNQGKYLFDKKTK</sequence>
<evidence type="ECO:0000313" key="2">
    <source>
        <dbReference type="Proteomes" id="UP000530060"/>
    </source>
</evidence>
<protein>
    <submittedName>
        <fullName evidence="1">Uncharacterized protein</fullName>
    </submittedName>
</protein>
<comment type="caution">
    <text evidence="1">The sequence shown here is derived from an EMBL/GenBank/DDBJ whole genome shotgun (WGS) entry which is preliminary data.</text>
</comment>
<dbReference type="AlphaFoldDB" id="A0A6V6Z2P8"/>
<dbReference type="RefSeq" id="WP_180909504.1">
    <property type="nucleotide sequence ID" value="NZ_CAIJDP010000075.1"/>
</dbReference>
<name>A0A6V6Z2P8_9FLAO</name>
<evidence type="ECO:0000313" key="1">
    <source>
        <dbReference type="EMBL" id="CAD0006077.1"/>
    </source>
</evidence>
<dbReference type="Proteomes" id="UP000530060">
    <property type="component" value="Unassembled WGS sequence"/>
</dbReference>
<reference evidence="1 2" key="1">
    <citation type="submission" date="2020-06" db="EMBL/GenBank/DDBJ databases">
        <authorList>
            <person name="Criscuolo A."/>
        </authorList>
    </citation>
    <scope>NUCLEOTIDE SEQUENCE [LARGE SCALE GENOMIC DNA]</scope>
    <source>
        <strain evidence="2">CIP 111411</strain>
    </source>
</reference>